<dbReference type="AlphaFoldDB" id="A0AAQ3NXK9"/>
<dbReference type="Proteomes" id="UP001374535">
    <property type="component" value="Chromosome 3"/>
</dbReference>
<dbReference type="EMBL" id="CP144698">
    <property type="protein sequence ID" value="WVZ16223.1"/>
    <property type="molecule type" value="Genomic_DNA"/>
</dbReference>
<proteinExistence type="predicted"/>
<evidence type="ECO:0000313" key="2">
    <source>
        <dbReference type="Proteomes" id="UP001374535"/>
    </source>
</evidence>
<organism evidence="1 2">
    <name type="scientific">Vigna mungo</name>
    <name type="common">Black gram</name>
    <name type="synonym">Phaseolus mungo</name>
    <dbReference type="NCBI Taxonomy" id="3915"/>
    <lineage>
        <taxon>Eukaryota</taxon>
        <taxon>Viridiplantae</taxon>
        <taxon>Streptophyta</taxon>
        <taxon>Embryophyta</taxon>
        <taxon>Tracheophyta</taxon>
        <taxon>Spermatophyta</taxon>
        <taxon>Magnoliopsida</taxon>
        <taxon>eudicotyledons</taxon>
        <taxon>Gunneridae</taxon>
        <taxon>Pentapetalae</taxon>
        <taxon>rosids</taxon>
        <taxon>fabids</taxon>
        <taxon>Fabales</taxon>
        <taxon>Fabaceae</taxon>
        <taxon>Papilionoideae</taxon>
        <taxon>50 kb inversion clade</taxon>
        <taxon>NPAAA clade</taxon>
        <taxon>indigoferoid/millettioid clade</taxon>
        <taxon>Phaseoleae</taxon>
        <taxon>Vigna</taxon>
    </lineage>
</organism>
<protein>
    <submittedName>
        <fullName evidence="1">Uncharacterized protein</fullName>
    </submittedName>
</protein>
<sequence>MKIQEVGHILRSHKRICGTSPTSPCSPSNSMDKYFRLRGEVPIDNIIKQWNVDATSRNVGDNQQHGLPRPKPGYMDFSSILIHVTITHRRLNTLLAKQDIEKLYMMFGGHKNQCLLIRTNMFPDQVQQGGVLLLLPQGEEGELQVRADLSLQVEANKLRVSQTSLCKFSKSTG</sequence>
<gene>
    <name evidence="1" type="ORF">V8G54_009205</name>
</gene>
<accession>A0AAQ3NXK9</accession>
<evidence type="ECO:0000313" key="1">
    <source>
        <dbReference type="EMBL" id="WVZ16223.1"/>
    </source>
</evidence>
<reference evidence="1 2" key="1">
    <citation type="journal article" date="2023" name="Life. Sci Alliance">
        <title>Evolutionary insights into 3D genome organization and epigenetic landscape of Vigna mungo.</title>
        <authorList>
            <person name="Junaid A."/>
            <person name="Singh B."/>
            <person name="Bhatia S."/>
        </authorList>
    </citation>
    <scope>NUCLEOTIDE SEQUENCE [LARGE SCALE GENOMIC DNA]</scope>
    <source>
        <strain evidence="1">Urdbean</strain>
    </source>
</reference>
<keyword evidence="2" id="KW-1185">Reference proteome</keyword>
<name>A0AAQ3NXK9_VIGMU</name>